<organism evidence="1 2">
    <name type="scientific">Paraglomus occultum</name>
    <dbReference type="NCBI Taxonomy" id="144539"/>
    <lineage>
        <taxon>Eukaryota</taxon>
        <taxon>Fungi</taxon>
        <taxon>Fungi incertae sedis</taxon>
        <taxon>Mucoromycota</taxon>
        <taxon>Glomeromycotina</taxon>
        <taxon>Glomeromycetes</taxon>
        <taxon>Paraglomerales</taxon>
        <taxon>Paraglomeraceae</taxon>
        <taxon>Paraglomus</taxon>
    </lineage>
</organism>
<dbReference type="EMBL" id="CAJVPJ010000100">
    <property type="protein sequence ID" value="CAG8477365.1"/>
    <property type="molecule type" value="Genomic_DNA"/>
</dbReference>
<accession>A0A9N8W752</accession>
<proteinExistence type="predicted"/>
<gene>
    <name evidence="1" type="ORF">POCULU_LOCUS1355</name>
</gene>
<keyword evidence="2" id="KW-1185">Reference proteome</keyword>
<protein>
    <submittedName>
        <fullName evidence="1">9327_t:CDS:1</fullName>
    </submittedName>
</protein>
<name>A0A9N8W752_9GLOM</name>
<sequence>MAVDINAIYCDIDGAFASLAIRESRENRTFTKSERCALISKALSHLVDDDLVFDKNRFVLHALLSRCWQLNQSPQNCVDYHAFPNASKLMSTELYVSLIESLDLSYQFKKTLYGLPNEVVIRYSSAILECSPQFLVHVHVPILNIAKDQLKDNTLTFLKDMWRRYGCNISDPKTQISVFDETIKIFEGIFCNNSISSDSMIKALKESDDCVTGWAVHSDSEPRLYPFTTSQRERWAERYRLLSSPRKFLLETLSLVYSMLDVFTSDRQAQDYFSVAMEASMARLIRAIRELSAFDELKTENEVKRLLTYEEWMRNKPNRTARKAQLTYSLGLISLEADTAQLSSLRLATGVRNLHPLVQITRKIHSNLDIHKSLPMLLDGFRVSFEDTEECVSWLLDCIKHRRMGCMTFLKAIVDFIWMFVGRSDFDSDYFLSLVIEQGLSLDLYKSIDRLSKSYRSNSSKISNGRIKNTTALFLKLFSNLTTHQQQILRDYVVSHRDKALDITSPTFGNWDLWDYDFERRGRVVCNQLIAGDDEDSEILEAVMELSLISPYQTLDLLVMEAIRNKGQSSVIIHLISQALGSITSYKFHSTSPPLLIAVLQNRLQKINSNIVILSDQERKNLITFILGSITAELISKPEVIRDMVIPELEHTQNLPIMIGVLVGIIHDTTEEKTWLWQTKPFLMLILLGRILSARSKSVGALSVIENVERVLDFIIAQIKVAFETGKHWRQDDIDANAISMREFYKDSSCLSWSFHLRLYSLFDLLSKTFNFKLIPPPIPKPLYDFLSLSSEEFTATGSEFHSIISKIMLFLEACRIEDTWCTKFCEALVKSPSDFSVKRRNFLKLAPVAFCSILDTSTESEAIRLLTQLVKTLIGYGLLSASDLVSNCGVLVGELEVQDRLSLACIRFSMINILSGLSTLATAGGTRNMLQRHSINDLYITQNIIRSVKKMLSTSSSIILLVLVFHTTSTALACLGSLPRSEEQIYIFLLFIVENLTKDNGWTLKRETKEVVDDGLQNLNKDIRDNVARGLFGR</sequence>
<evidence type="ECO:0000313" key="2">
    <source>
        <dbReference type="Proteomes" id="UP000789572"/>
    </source>
</evidence>
<reference evidence="1" key="1">
    <citation type="submission" date="2021-06" db="EMBL/GenBank/DDBJ databases">
        <authorList>
            <person name="Kallberg Y."/>
            <person name="Tangrot J."/>
            <person name="Rosling A."/>
        </authorList>
    </citation>
    <scope>NUCLEOTIDE SEQUENCE</scope>
    <source>
        <strain evidence="1">IA702</strain>
    </source>
</reference>
<dbReference type="AlphaFoldDB" id="A0A9N8W752"/>
<evidence type="ECO:0000313" key="1">
    <source>
        <dbReference type="EMBL" id="CAG8477365.1"/>
    </source>
</evidence>
<dbReference type="OrthoDB" id="2385910at2759"/>
<comment type="caution">
    <text evidence="1">The sequence shown here is derived from an EMBL/GenBank/DDBJ whole genome shotgun (WGS) entry which is preliminary data.</text>
</comment>
<dbReference type="Proteomes" id="UP000789572">
    <property type="component" value="Unassembled WGS sequence"/>
</dbReference>